<evidence type="ECO:0000256" key="1">
    <source>
        <dbReference type="ARBA" id="ARBA00000022"/>
    </source>
</evidence>
<accession>A0A8I1EG13</accession>
<sequence length="177" mass="20513">MDKIRMRIEQGFTFFFSSNDMFSNWHIRDFVVKGITFNCGEQYMMFAKAKLFGDHEKAAEILKEPDPREQKRLGREVQGFVQAIWDEKCVQIMVAGLTQKFMQHKDMADLLVSTEGTELVEAAHNDRRWGIGVGIHDPARFDKGKWRGLNLLGQVLTKVRSYILEKRMAYESDGMSI</sequence>
<dbReference type="EMBL" id="JAEHTE010000015">
    <property type="protein sequence ID" value="MBI6885080.1"/>
    <property type="molecule type" value="Genomic_DNA"/>
</dbReference>
<organism evidence="4 5">
    <name type="scientific">Pseudomonas putida</name>
    <name type="common">Arthrobacter siderocapsulatus</name>
    <dbReference type="NCBI Taxonomy" id="303"/>
    <lineage>
        <taxon>Bacteria</taxon>
        <taxon>Pseudomonadati</taxon>
        <taxon>Pseudomonadota</taxon>
        <taxon>Gammaproteobacteria</taxon>
        <taxon>Pseudomonadales</taxon>
        <taxon>Pseudomonadaceae</taxon>
        <taxon>Pseudomonas</taxon>
    </lineage>
</organism>
<proteinExistence type="predicted"/>
<name>A0A8I1EG13_PSEPU</name>
<dbReference type="CDD" id="cd15457">
    <property type="entry name" value="NADAR"/>
    <property type="match status" value="1"/>
</dbReference>
<dbReference type="RefSeq" id="WP_198747483.1">
    <property type="nucleotide sequence ID" value="NZ_JAEHTE010000015.1"/>
</dbReference>
<comment type="catalytic activity">
    <reaction evidence="1">
        <text>5-amino-6-(5-phospho-D-ribosylamino)uracil + H2O = 5,6-diaminouracil + D-ribose 5-phosphate</text>
        <dbReference type="Rhea" id="RHEA:55020"/>
        <dbReference type="ChEBI" id="CHEBI:15377"/>
        <dbReference type="ChEBI" id="CHEBI:46252"/>
        <dbReference type="ChEBI" id="CHEBI:58453"/>
        <dbReference type="ChEBI" id="CHEBI:78346"/>
    </reaction>
</comment>
<dbReference type="InterPro" id="IPR012816">
    <property type="entry name" value="NADAR"/>
</dbReference>
<gene>
    <name evidence="4" type="ORF">JEU22_14290</name>
</gene>
<evidence type="ECO:0000313" key="5">
    <source>
        <dbReference type="Proteomes" id="UP000637061"/>
    </source>
</evidence>
<reference evidence="4" key="1">
    <citation type="submission" date="2020-12" db="EMBL/GenBank/DDBJ databases">
        <title>Enhanced detection system for hospital associated transmission using whole genome sequencing surveillance.</title>
        <authorList>
            <person name="Harrison L.H."/>
            <person name="Van Tyne D."/>
            <person name="Marsh J.W."/>
            <person name="Griffith M.P."/>
            <person name="Snyder D.J."/>
            <person name="Cooper V.S."/>
            <person name="Mustapha M."/>
        </authorList>
    </citation>
    <scope>NUCLEOTIDE SEQUENCE</scope>
    <source>
        <strain evidence="4">PSB00042</strain>
    </source>
</reference>
<protein>
    <submittedName>
        <fullName evidence="4">NADAR family protein</fullName>
    </submittedName>
</protein>
<dbReference type="SUPFAM" id="SSF143990">
    <property type="entry name" value="YbiA-like"/>
    <property type="match status" value="1"/>
</dbReference>
<dbReference type="NCBIfam" id="TIGR02464">
    <property type="entry name" value="ribofla_fusion"/>
    <property type="match status" value="1"/>
</dbReference>
<dbReference type="InterPro" id="IPR037238">
    <property type="entry name" value="YbiA-like_sf"/>
</dbReference>
<evidence type="ECO:0000259" key="3">
    <source>
        <dbReference type="Pfam" id="PF08719"/>
    </source>
</evidence>
<comment type="caution">
    <text evidence="4">The sequence shown here is derived from an EMBL/GenBank/DDBJ whole genome shotgun (WGS) entry which is preliminary data.</text>
</comment>
<dbReference type="Gene3D" id="1.10.357.40">
    <property type="entry name" value="YbiA-like"/>
    <property type="match status" value="1"/>
</dbReference>
<evidence type="ECO:0000256" key="2">
    <source>
        <dbReference type="ARBA" id="ARBA00000751"/>
    </source>
</evidence>
<dbReference type="Proteomes" id="UP000637061">
    <property type="component" value="Unassembled WGS sequence"/>
</dbReference>
<evidence type="ECO:0000313" key="4">
    <source>
        <dbReference type="EMBL" id="MBI6885080.1"/>
    </source>
</evidence>
<dbReference type="Pfam" id="PF08719">
    <property type="entry name" value="NADAR"/>
    <property type="match status" value="1"/>
</dbReference>
<dbReference type="AlphaFoldDB" id="A0A8I1EG13"/>
<feature type="domain" description="NADAR" evidence="3">
    <location>
        <begin position="18"/>
        <end position="162"/>
    </location>
</feature>
<comment type="catalytic activity">
    <reaction evidence="2">
        <text>2,5-diamino-6-hydroxy-4-(5-phosphoribosylamino)-pyrimidine + H2O = 2,5,6-triamino-4-hydroxypyrimidine + D-ribose 5-phosphate</text>
        <dbReference type="Rhea" id="RHEA:23436"/>
        <dbReference type="ChEBI" id="CHEBI:15377"/>
        <dbReference type="ChEBI" id="CHEBI:58614"/>
        <dbReference type="ChEBI" id="CHEBI:78346"/>
        <dbReference type="ChEBI" id="CHEBI:137796"/>
    </reaction>
</comment>